<dbReference type="Proteomes" id="UP000260862">
    <property type="component" value="Unassembled WGS sequence"/>
</dbReference>
<reference evidence="4 5" key="1">
    <citation type="submission" date="2018-08" db="EMBL/GenBank/DDBJ databases">
        <title>A genome reference for cultivated species of the human gut microbiota.</title>
        <authorList>
            <person name="Zou Y."/>
            <person name="Xue W."/>
            <person name="Luo G."/>
        </authorList>
    </citation>
    <scope>NUCLEOTIDE SEQUENCE [LARGE SCALE GENOMIC DNA]</scope>
    <source>
        <strain evidence="3 6">AM23-23</strain>
        <strain evidence="2 4">OM08-14</strain>
        <strain evidence="1 5">TF10-3AC</strain>
    </source>
</reference>
<keyword evidence="5" id="KW-1185">Reference proteome</keyword>
<dbReference type="PANTHER" id="PTHR11102:SF160">
    <property type="entry name" value="ERAD-ASSOCIATED E3 UBIQUITIN-PROTEIN LIGASE COMPONENT HRD3"/>
    <property type="match status" value="1"/>
</dbReference>
<evidence type="ECO:0000313" key="6">
    <source>
        <dbReference type="Proteomes" id="UP000283485"/>
    </source>
</evidence>
<gene>
    <name evidence="3" type="ORF">DW653_07810</name>
    <name evidence="2" type="ORF">DXC17_03405</name>
    <name evidence="1" type="ORF">DXD04_02530</name>
</gene>
<accession>A0A3E4N650</accession>
<dbReference type="PANTHER" id="PTHR11102">
    <property type="entry name" value="SEL-1-LIKE PROTEIN"/>
    <property type="match status" value="1"/>
</dbReference>
<evidence type="ECO:0000313" key="2">
    <source>
        <dbReference type="EMBL" id="RGM41988.1"/>
    </source>
</evidence>
<dbReference type="Proteomes" id="UP000260780">
    <property type="component" value="Unassembled WGS sequence"/>
</dbReference>
<evidence type="ECO:0000313" key="3">
    <source>
        <dbReference type="EMBL" id="RHF91112.1"/>
    </source>
</evidence>
<dbReference type="RefSeq" id="WP_117670584.1">
    <property type="nucleotide sequence ID" value="NZ_CABOGR010000003.1"/>
</dbReference>
<dbReference type="EMBL" id="QRHQ01000012">
    <property type="protein sequence ID" value="RHF91112.1"/>
    <property type="molecule type" value="Genomic_DNA"/>
</dbReference>
<dbReference type="Pfam" id="PF08238">
    <property type="entry name" value="Sel1"/>
    <property type="match status" value="3"/>
</dbReference>
<dbReference type="Gene3D" id="1.25.40.10">
    <property type="entry name" value="Tetratricopeptide repeat domain"/>
    <property type="match status" value="1"/>
</dbReference>
<dbReference type="EMBL" id="QSTF01000005">
    <property type="protein sequence ID" value="RGM41988.1"/>
    <property type="molecule type" value="Genomic_DNA"/>
</dbReference>
<dbReference type="AlphaFoldDB" id="A0A3E4N650"/>
<protein>
    <submittedName>
        <fullName evidence="1">Sel1 repeat family protein</fullName>
    </submittedName>
</protein>
<evidence type="ECO:0000313" key="4">
    <source>
        <dbReference type="Proteomes" id="UP000260780"/>
    </source>
</evidence>
<comment type="caution">
    <text evidence="1">The sequence shown here is derived from an EMBL/GenBank/DDBJ whole genome shotgun (WGS) entry which is preliminary data.</text>
</comment>
<dbReference type="Proteomes" id="UP000283485">
    <property type="component" value="Unassembled WGS sequence"/>
</dbReference>
<dbReference type="InterPro" id="IPR006597">
    <property type="entry name" value="Sel1-like"/>
</dbReference>
<sequence>MRISFQLNAASPLQIKDFFRKLEVPVELTVQGTYRGETHYYFHRPEHSTTSFVISDDMHGKIVIGMDGLSSYDDYKFFPYLIDTLGLHLNGHSPKLMSREDGKTYSVYERLGAQWIEDCIGEEIASLKVILSVIPRCYLELPKNGIHYVSLEQLKRYGVNLHSSTSRIYGYIQYLLRKGWLLEATKEEFLADRMAYAMDVEIDVPQHVSIGRVKSWQTDGTETWESFSREDVDMLLELGKEYREGTPVDGVVLNDIGTLYQEGVGVFPDGYQAEFWFKEAVRQGDLTYASANLGDLYRKGCGTLPVSLPQAFEAYRHSSDPYAFYRIGQGYEEGWAGVPDLHLAMFWYKKAAQAGHHLALKRLARE</sequence>
<proteinExistence type="predicted"/>
<evidence type="ECO:0000313" key="5">
    <source>
        <dbReference type="Proteomes" id="UP000260862"/>
    </source>
</evidence>
<dbReference type="SMART" id="SM00671">
    <property type="entry name" value="SEL1"/>
    <property type="match status" value="2"/>
</dbReference>
<organism evidence="1 5">
    <name type="scientific">Phocaeicola plebeius</name>
    <dbReference type="NCBI Taxonomy" id="310297"/>
    <lineage>
        <taxon>Bacteria</taxon>
        <taxon>Pseudomonadati</taxon>
        <taxon>Bacteroidota</taxon>
        <taxon>Bacteroidia</taxon>
        <taxon>Bacteroidales</taxon>
        <taxon>Bacteroidaceae</taxon>
        <taxon>Phocaeicola</taxon>
    </lineage>
</organism>
<dbReference type="InterPro" id="IPR050767">
    <property type="entry name" value="Sel1_AlgK"/>
</dbReference>
<dbReference type="InterPro" id="IPR011990">
    <property type="entry name" value="TPR-like_helical_dom_sf"/>
</dbReference>
<dbReference type="SUPFAM" id="SSF81901">
    <property type="entry name" value="HCP-like"/>
    <property type="match status" value="1"/>
</dbReference>
<name>A0A3E4N650_9BACT</name>
<dbReference type="EMBL" id="QSQT01000003">
    <property type="protein sequence ID" value="RGK57729.1"/>
    <property type="molecule type" value="Genomic_DNA"/>
</dbReference>
<dbReference type="STRING" id="310297.BHV76_07840"/>
<evidence type="ECO:0000313" key="1">
    <source>
        <dbReference type="EMBL" id="RGK57729.1"/>
    </source>
</evidence>